<dbReference type="InterPro" id="IPR029063">
    <property type="entry name" value="SAM-dependent_MTases_sf"/>
</dbReference>
<keyword evidence="3" id="KW-1185">Reference proteome</keyword>
<dbReference type="PANTHER" id="PTHR43861:SF1">
    <property type="entry name" value="TRANS-ACONITATE 2-METHYLTRANSFERASE"/>
    <property type="match status" value="1"/>
</dbReference>
<evidence type="ECO:0000313" key="3">
    <source>
        <dbReference type="Proteomes" id="UP000435243"/>
    </source>
</evidence>
<gene>
    <name evidence="2" type="ORF">GRI32_01560</name>
</gene>
<dbReference type="PANTHER" id="PTHR43861">
    <property type="entry name" value="TRANS-ACONITATE 2-METHYLTRANSFERASE-RELATED"/>
    <property type="match status" value="1"/>
</dbReference>
<dbReference type="CDD" id="cd02440">
    <property type="entry name" value="AdoMet_MTases"/>
    <property type="match status" value="1"/>
</dbReference>
<name>A0A844ZIM0_9SPHN</name>
<dbReference type="RefSeq" id="WP_160589362.1">
    <property type="nucleotide sequence ID" value="NZ_BAAAFP010000002.1"/>
</dbReference>
<comment type="caution">
    <text evidence="2">The sequence shown here is derived from an EMBL/GenBank/DDBJ whole genome shotgun (WGS) entry which is preliminary data.</text>
</comment>
<evidence type="ECO:0000259" key="1">
    <source>
        <dbReference type="Pfam" id="PF08241"/>
    </source>
</evidence>
<dbReference type="EMBL" id="WTYY01000001">
    <property type="protein sequence ID" value="MXO87424.1"/>
    <property type="molecule type" value="Genomic_DNA"/>
</dbReference>
<protein>
    <submittedName>
        <fullName evidence="2">Methyltransferase domain-containing protein</fullName>
    </submittedName>
</protein>
<dbReference type="InterPro" id="IPR013216">
    <property type="entry name" value="Methyltransf_11"/>
</dbReference>
<dbReference type="GO" id="GO:0032259">
    <property type="term" value="P:methylation"/>
    <property type="evidence" value="ECO:0007669"/>
    <property type="project" value="UniProtKB-KW"/>
</dbReference>
<organism evidence="2 3">
    <name type="scientific">Alteraurantiacibacter aestuarii</name>
    <dbReference type="NCBI Taxonomy" id="650004"/>
    <lineage>
        <taxon>Bacteria</taxon>
        <taxon>Pseudomonadati</taxon>
        <taxon>Pseudomonadota</taxon>
        <taxon>Alphaproteobacteria</taxon>
        <taxon>Sphingomonadales</taxon>
        <taxon>Erythrobacteraceae</taxon>
        <taxon>Alteraurantiacibacter</taxon>
    </lineage>
</organism>
<dbReference type="Pfam" id="PF08241">
    <property type="entry name" value="Methyltransf_11"/>
    <property type="match status" value="1"/>
</dbReference>
<dbReference type="SUPFAM" id="SSF53335">
    <property type="entry name" value="S-adenosyl-L-methionine-dependent methyltransferases"/>
    <property type="match status" value="1"/>
</dbReference>
<keyword evidence="2" id="KW-0489">Methyltransferase</keyword>
<reference evidence="2 3" key="1">
    <citation type="submission" date="2019-12" db="EMBL/GenBank/DDBJ databases">
        <title>Genomic-based taxomic classification of the family Erythrobacteraceae.</title>
        <authorList>
            <person name="Xu L."/>
        </authorList>
    </citation>
    <scope>NUCLEOTIDE SEQUENCE [LARGE SCALE GENOMIC DNA]</scope>
    <source>
        <strain evidence="2 3">JCM 16339</strain>
    </source>
</reference>
<dbReference type="GO" id="GO:0008757">
    <property type="term" value="F:S-adenosylmethionine-dependent methyltransferase activity"/>
    <property type="evidence" value="ECO:0007669"/>
    <property type="project" value="InterPro"/>
</dbReference>
<dbReference type="Gene3D" id="3.40.50.150">
    <property type="entry name" value="Vaccinia Virus protein VP39"/>
    <property type="match status" value="1"/>
</dbReference>
<keyword evidence="2" id="KW-0808">Transferase</keyword>
<proteinExistence type="predicted"/>
<evidence type="ECO:0000313" key="2">
    <source>
        <dbReference type="EMBL" id="MXO87424.1"/>
    </source>
</evidence>
<accession>A0A844ZIM0</accession>
<sequence>MSELSKLYQFRFKEADRVGKIAIWKTICDYYLQDKIGHDKVVLDLASGYGEFSQNISASRQIAVDLNPDARAMLPEHVEFHNLSATQFSSAVGENSVDVVFTSNFLEHLLTKPDLDLVFAEVLKVLKPGGRFVVLGPNIKYVGQDYWDFYDHYLPLSHLSLEEGLIQSGFEVAEIIPRFLPYSTRSALPQTSLLIAAYLKLPFAWKFLGKQFLITGRKPD</sequence>
<dbReference type="AlphaFoldDB" id="A0A844ZIM0"/>
<feature type="domain" description="Methyltransferase type 11" evidence="1">
    <location>
        <begin position="43"/>
        <end position="134"/>
    </location>
</feature>
<dbReference type="OrthoDB" id="7583028at2"/>
<dbReference type="Proteomes" id="UP000435243">
    <property type="component" value="Unassembled WGS sequence"/>
</dbReference>